<dbReference type="PANTHER" id="PTHR47966:SF51">
    <property type="entry name" value="BETA-SITE APP-CLEAVING ENZYME, ISOFORM A-RELATED"/>
    <property type="match status" value="1"/>
</dbReference>
<dbReference type="Pfam" id="PF00026">
    <property type="entry name" value="Asp"/>
    <property type="match status" value="1"/>
</dbReference>
<dbReference type="InterPro" id="IPR021109">
    <property type="entry name" value="Peptidase_aspartic_dom_sf"/>
</dbReference>
<gene>
    <name evidence="6" type="ORF">OH76DRAFT_1478585</name>
</gene>
<keyword evidence="4" id="KW-0732">Signal</keyword>
<feature type="domain" description="Peptidase A1" evidence="5">
    <location>
        <begin position="61"/>
        <end position="379"/>
    </location>
</feature>
<dbReference type="AlphaFoldDB" id="A0A371DRF6"/>
<keyword evidence="7" id="KW-1185">Reference proteome</keyword>
<proteinExistence type="inferred from homology"/>
<feature type="compositionally biased region" description="Pro residues" evidence="2">
    <location>
        <begin position="595"/>
        <end position="604"/>
    </location>
</feature>
<dbReference type="OrthoDB" id="15189at2759"/>
<feature type="chain" id="PRO_5016662326" evidence="4">
    <location>
        <begin position="25"/>
        <end position="719"/>
    </location>
</feature>
<sequence length="719" mass="76533">MACLTAALLLLVATSAYRITGVEGLKVPIQGVRRVNGTWAGHHSSTGTGTMDILSSADLEWFTEVTLGGRRYRVLVDSGSADLWVAGTVPMSNDTGTTGSVRYTDGSRVAGQIRTASLEVGGLSVPNQAYIQQKVDSDHPSGLGILGIGPATLSSIKGVLDDPAGAPPLANLLGHDEPAQYMTILLNRTEDISNGVPGLLTFGEMQPGLDHVKNMPELVVNNSAPGGHWMVSLDSGGILGPDGEVVKATQGTPLKIIFDAGYTLSRVPTPITDAIYSRVPGAKVTSVADIVDPVWVLPCHFELNVTFKLGGVSYLIHPLDTVISDILGPPDNAGKPTCIGAFQPSPSSEQPMILGTMFLRNVYLLMTFGDVVDDSLTMVDGPFMHILPITEPSQAHSEFVQQRLNGVDTTGSTTFIPLPNDNAAVTSQPLNHSLPWIIVASVVGALVVAFSAAAVFIHFRGRRYKALRGGVASLDTSDDIVFIGPDGSLPAEAPVRTPVSDPDPMARTKYSQAMKRLSQAGSPIRGRNFLSVLPRLSMVSEERLSLLSDAAHPAVCPLPDARSSTPPSPHMDSATLEKHTTPLPPSSLWLIPETLPRPPAPITPPNLSESSLPLAPSDRSSLRPLPVPPVGTSHLPKPSLRIATGTDRPNDHYDLRLGPRRLPNPYDRHADGNLYQTSAETTVDYGDSQQPTARGEARVLRIPRRASAIRPLPDPRAYT</sequence>
<keyword evidence="3" id="KW-0812">Transmembrane</keyword>
<dbReference type="EMBL" id="KZ857383">
    <property type="protein sequence ID" value="RDX55127.1"/>
    <property type="molecule type" value="Genomic_DNA"/>
</dbReference>
<evidence type="ECO:0000256" key="2">
    <source>
        <dbReference type="SAM" id="MobiDB-lite"/>
    </source>
</evidence>
<name>A0A371DRF6_9APHY</name>
<dbReference type="PANTHER" id="PTHR47966">
    <property type="entry name" value="BETA-SITE APP-CLEAVING ENZYME, ISOFORM A-RELATED"/>
    <property type="match status" value="1"/>
</dbReference>
<evidence type="ECO:0000259" key="5">
    <source>
        <dbReference type="PROSITE" id="PS51767"/>
    </source>
</evidence>
<dbReference type="Proteomes" id="UP000256964">
    <property type="component" value="Unassembled WGS sequence"/>
</dbReference>
<dbReference type="GO" id="GO:0006508">
    <property type="term" value="P:proteolysis"/>
    <property type="evidence" value="ECO:0007669"/>
    <property type="project" value="UniProtKB-KW"/>
</dbReference>
<dbReference type="GO" id="GO:0004190">
    <property type="term" value="F:aspartic-type endopeptidase activity"/>
    <property type="evidence" value="ECO:0007669"/>
    <property type="project" value="InterPro"/>
</dbReference>
<accession>A0A371DRF6</accession>
<feature type="region of interest" description="Disordered" evidence="2">
    <location>
        <begin position="557"/>
        <end position="651"/>
    </location>
</feature>
<comment type="similarity">
    <text evidence="1">Belongs to the peptidase A1 family.</text>
</comment>
<keyword evidence="6" id="KW-0378">Hydrolase</keyword>
<feature type="signal peptide" evidence="4">
    <location>
        <begin position="1"/>
        <end position="24"/>
    </location>
</feature>
<reference evidence="6 7" key="1">
    <citation type="journal article" date="2018" name="Biotechnol. Biofuels">
        <title>Integrative visual omics of the white-rot fungus Polyporus brumalis exposes the biotechnological potential of its oxidative enzymes for delignifying raw plant biomass.</title>
        <authorList>
            <person name="Miyauchi S."/>
            <person name="Rancon A."/>
            <person name="Drula E."/>
            <person name="Hage H."/>
            <person name="Chaduli D."/>
            <person name="Favel A."/>
            <person name="Grisel S."/>
            <person name="Henrissat B."/>
            <person name="Herpoel-Gimbert I."/>
            <person name="Ruiz-Duenas F.J."/>
            <person name="Chevret D."/>
            <person name="Hainaut M."/>
            <person name="Lin J."/>
            <person name="Wang M."/>
            <person name="Pangilinan J."/>
            <person name="Lipzen A."/>
            <person name="Lesage-Meessen L."/>
            <person name="Navarro D."/>
            <person name="Riley R."/>
            <person name="Grigoriev I.V."/>
            <person name="Zhou S."/>
            <person name="Raouche S."/>
            <person name="Rosso M.N."/>
        </authorList>
    </citation>
    <scope>NUCLEOTIDE SEQUENCE [LARGE SCALE GENOMIC DNA]</scope>
    <source>
        <strain evidence="6 7">BRFM 1820</strain>
    </source>
</reference>
<evidence type="ECO:0000313" key="6">
    <source>
        <dbReference type="EMBL" id="RDX55127.1"/>
    </source>
</evidence>
<feature type="transmembrane region" description="Helical" evidence="3">
    <location>
        <begin position="436"/>
        <end position="459"/>
    </location>
</feature>
<dbReference type="PROSITE" id="PS51767">
    <property type="entry name" value="PEPTIDASE_A1"/>
    <property type="match status" value="1"/>
</dbReference>
<organism evidence="6 7">
    <name type="scientific">Lentinus brumalis</name>
    <dbReference type="NCBI Taxonomy" id="2498619"/>
    <lineage>
        <taxon>Eukaryota</taxon>
        <taxon>Fungi</taxon>
        <taxon>Dikarya</taxon>
        <taxon>Basidiomycota</taxon>
        <taxon>Agaricomycotina</taxon>
        <taxon>Agaricomycetes</taxon>
        <taxon>Polyporales</taxon>
        <taxon>Polyporaceae</taxon>
        <taxon>Lentinus</taxon>
    </lineage>
</organism>
<keyword evidence="3" id="KW-0472">Membrane</keyword>
<dbReference type="InterPro" id="IPR034164">
    <property type="entry name" value="Pepsin-like_dom"/>
</dbReference>
<dbReference type="SUPFAM" id="SSF50630">
    <property type="entry name" value="Acid proteases"/>
    <property type="match status" value="1"/>
</dbReference>
<evidence type="ECO:0000256" key="4">
    <source>
        <dbReference type="SAM" id="SignalP"/>
    </source>
</evidence>
<dbReference type="InterPro" id="IPR001461">
    <property type="entry name" value="Aspartic_peptidase_A1"/>
</dbReference>
<keyword evidence="3" id="KW-1133">Transmembrane helix</keyword>
<evidence type="ECO:0000256" key="1">
    <source>
        <dbReference type="ARBA" id="ARBA00007447"/>
    </source>
</evidence>
<dbReference type="STRING" id="139420.A0A371DRF6"/>
<dbReference type="CDD" id="cd05471">
    <property type="entry name" value="pepsin_like"/>
    <property type="match status" value="1"/>
</dbReference>
<dbReference type="Gene3D" id="2.40.70.10">
    <property type="entry name" value="Acid Proteases"/>
    <property type="match status" value="2"/>
</dbReference>
<protein>
    <submittedName>
        <fullName evidence="6">Acid protease</fullName>
    </submittedName>
</protein>
<keyword evidence="6" id="KW-0645">Protease</keyword>
<evidence type="ECO:0000313" key="7">
    <source>
        <dbReference type="Proteomes" id="UP000256964"/>
    </source>
</evidence>
<evidence type="ECO:0000256" key="3">
    <source>
        <dbReference type="SAM" id="Phobius"/>
    </source>
</evidence>
<dbReference type="InterPro" id="IPR033121">
    <property type="entry name" value="PEPTIDASE_A1"/>
</dbReference>